<organism evidence="1 2">
    <name type="scientific">Emticicia aquatilis</name>
    <dbReference type="NCBI Taxonomy" id="1537369"/>
    <lineage>
        <taxon>Bacteria</taxon>
        <taxon>Pseudomonadati</taxon>
        <taxon>Bacteroidota</taxon>
        <taxon>Cytophagia</taxon>
        <taxon>Cytophagales</taxon>
        <taxon>Leadbetterellaceae</taxon>
        <taxon>Emticicia</taxon>
    </lineage>
</organism>
<sequence>MSKPIFLFVYANPDDNLENLLNEKAKVVEIIERRNVKDDFDYKVVSTRVEIVDFLKNEINRENLLLFSYSGHSAGDKLITEQEQTESIGIVQLLALCPNLKLLVLNGCSTKGWIQQLEISFHKNQFKLPVIIATSSKVQDKVAADFGIAFFEQLFEFGLSFQKSFDIAIAVIKTHVQAQGLNIHRFLDEMAKPDSAIIDSWIISISNESTASEKNINQFLKISDSNFQPNIRLFKTLITELSKHNSEIRKRYENNKKVISNIHPYKPDIYKSFPFPISKRLQRLDSSESIVDSKDQQKDFFNKVDKSRLGELIRTFTTISDLLFAIAQAELYNLLNHSHLKLNANQTSFILESYKPAKTYLISDKLFFWVEILKSKAESLFVIELTELSTTFFEIFDYFEKLSLKYATLSNDEAEGLVELVEIKLEFIFRETLFLINYNLTTIENILLNRRRKEDAKYSHQIYKQQWSGLEPSKDTETLETFLDNTSIILHKGNIESSLEYLNLSPFLLDDALFNEKATVSNLMVISKVKMDLQLFYYRYLIYGSMEGSGTKELMFQENSKFSNEIDFENRVFVEIYSEWELYFKTIENAV</sequence>
<proteinExistence type="predicted"/>
<evidence type="ECO:0000313" key="2">
    <source>
        <dbReference type="Proteomes" id="UP000609064"/>
    </source>
</evidence>
<name>A0A916Z4L4_9BACT</name>
<evidence type="ECO:0000313" key="1">
    <source>
        <dbReference type="EMBL" id="GGD73449.1"/>
    </source>
</evidence>
<dbReference type="RefSeq" id="WP_188769079.1">
    <property type="nucleotide sequence ID" value="NZ_BMKK01000010.1"/>
</dbReference>
<gene>
    <name evidence="1" type="ORF">GCM10011514_41880</name>
</gene>
<keyword evidence="2" id="KW-1185">Reference proteome</keyword>
<evidence type="ECO:0008006" key="3">
    <source>
        <dbReference type="Google" id="ProtNLM"/>
    </source>
</evidence>
<comment type="caution">
    <text evidence="1">The sequence shown here is derived from an EMBL/GenBank/DDBJ whole genome shotgun (WGS) entry which is preliminary data.</text>
</comment>
<accession>A0A916Z4L4</accession>
<reference evidence="1" key="2">
    <citation type="submission" date="2020-09" db="EMBL/GenBank/DDBJ databases">
        <authorList>
            <person name="Sun Q."/>
            <person name="Zhou Y."/>
        </authorList>
    </citation>
    <scope>NUCLEOTIDE SEQUENCE</scope>
    <source>
        <strain evidence="1">CGMCC 1.15958</strain>
    </source>
</reference>
<protein>
    <recommendedName>
        <fullName evidence="3">CHAT domain-containing protein</fullName>
    </recommendedName>
</protein>
<dbReference type="Proteomes" id="UP000609064">
    <property type="component" value="Unassembled WGS sequence"/>
</dbReference>
<reference evidence="1" key="1">
    <citation type="journal article" date="2014" name="Int. J. Syst. Evol. Microbiol.">
        <title>Complete genome sequence of Corynebacterium casei LMG S-19264T (=DSM 44701T), isolated from a smear-ripened cheese.</title>
        <authorList>
            <consortium name="US DOE Joint Genome Institute (JGI-PGF)"/>
            <person name="Walter F."/>
            <person name="Albersmeier A."/>
            <person name="Kalinowski J."/>
            <person name="Ruckert C."/>
        </authorList>
    </citation>
    <scope>NUCLEOTIDE SEQUENCE</scope>
    <source>
        <strain evidence="1">CGMCC 1.15958</strain>
    </source>
</reference>
<dbReference type="AlphaFoldDB" id="A0A916Z4L4"/>
<dbReference type="EMBL" id="BMKK01000010">
    <property type="protein sequence ID" value="GGD73449.1"/>
    <property type="molecule type" value="Genomic_DNA"/>
</dbReference>